<gene>
    <name evidence="1" type="ORF">SAMN05443292_1629</name>
</gene>
<dbReference type="EMBL" id="FOQT01000002">
    <property type="protein sequence ID" value="SFI14676.1"/>
    <property type="molecule type" value="Genomic_DNA"/>
</dbReference>
<reference evidence="1 2" key="1">
    <citation type="submission" date="2016-10" db="EMBL/GenBank/DDBJ databases">
        <authorList>
            <person name="de Groot N.N."/>
        </authorList>
    </citation>
    <scope>NUCLEOTIDE SEQUENCE [LARGE SCALE GENOMIC DNA]</scope>
    <source>
        <strain evidence="1 2">DSM 26000</strain>
    </source>
</reference>
<evidence type="ECO:0000313" key="1">
    <source>
        <dbReference type="EMBL" id="SFI14676.1"/>
    </source>
</evidence>
<accession>A0A1I3FTW9</accession>
<dbReference type="STRING" id="1125876.SAMN05443292_1629"/>
<keyword evidence="2" id="KW-1185">Reference proteome</keyword>
<organism evidence="1 2">
    <name type="scientific">Halpernia frigidisoli</name>
    <dbReference type="NCBI Taxonomy" id="1125876"/>
    <lineage>
        <taxon>Bacteria</taxon>
        <taxon>Pseudomonadati</taxon>
        <taxon>Bacteroidota</taxon>
        <taxon>Flavobacteriia</taxon>
        <taxon>Flavobacteriales</taxon>
        <taxon>Weeksellaceae</taxon>
        <taxon>Chryseobacterium group</taxon>
        <taxon>Halpernia</taxon>
    </lineage>
</organism>
<sequence>MELPLYTSLSDFEKFYMKDFADQEKLNYLDFLINQSDLYNILAQNILDVGKTKISNTTIESEELDLYDKTNNSVNKVLEIIRFIEIEKIKHSESLKSNIKSENSETPENDFSDNKPLERMIILEKLGVIKYIKSLQNDGFNEKQTAEILSSFTGITSGTIAKNLGVMLPHNKKDTDKNSPYKNSKNLQLANKSINRFNIDLTKIFQ</sequence>
<dbReference type="Proteomes" id="UP000198931">
    <property type="component" value="Unassembled WGS sequence"/>
</dbReference>
<dbReference type="RefSeq" id="WP_143093366.1">
    <property type="nucleotide sequence ID" value="NZ_FOQT01000002.1"/>
</dbReference>
<name>A0A1I3FTW9_9FLAO</name>
<protein>
    <submittedName>
        <fullName evidence="1">Uncharacterized protein</fullName>
    </submittedName>
</protein>
<evidence type="ECO:0000313" key="2">
    <source>
        <dbReference type="Proteomes" id="UP000198931"/>
    </source>
</evidence>
<dbReference type="AlphaFoldDB" id="A0A1I3FTW9"/>
<proteinExistence type="predicted"/>